<dbReference type="EMBL" id="JXTC01000148">
    <property type="protein sequence ID" value="PON85363.1"/>
    <property type="molecule type" value="Genomic_DNA"/>
</dbReference>
<keyword evidence="2" id="KW-1185">Reference proteome</keyword>
<gene>
    <name evidence="1" type="ORF">TorRG33x02_187730</name>
</gene>
<organism evidence="1 2">
    <name type="scientific">Trema orientale</name>
    <name type="common">Charcoal tree</name>
    <name type="synonym">Celtis orientalis</name>
    <dbReference type="NCBI Taxonomy" id="63057"/>
    <lineage>
        <taxon>Eukaryota</taxon>
        <taxon>Viridiplantae</taxon>
        <taxon>Streptophyta</taxon>
        <taxon>Embryophyta</taxon>
        <taxon>Tracheophyta</taxon>
        <taxon>Spermatophyta</taxon>
        <taxon>Magnoliopsida</taxon>
        <taxon>eudicotyledons</taxon>
        <taxon>Gunneridae</taxon>
        <taxon>Pentapetalae</taxon>
        <taxon>rosids</taxon>
        <taxon>fabids</taxon>
        <taxon>Rosales</taxon>
        <taxon>Cannabaceae</taxon>
        <taxon>Trema</taxon>
    </lineage>
</organism>
<evidence type="ECO:0000313" key="2">
    <source>
        <dbReference type="Proteomes" id="UP000237000"/>
    </source>
</evidence>
<dbReference type="AlphaFoldDB" id="A0A2P5EIM9"/>
<evidence type="ECO:0000313" key="1">
    <source>
        <dbReference type="EMBL" id="PON85363.1"/>
    </source>
</evidence>
<accession>A0A2P5EIM9</accession>
<sequence>LAILVAGAIGQALVLGFARERQPITVRLQEQGHVLAQEVVGPEPLRQELQKRVEVVVLGSGRFGPALVVPGIRRRDQDLDIRGSADFLEELAAMAAGGGGDGDVLEVGLAVDGEVRDEELLGVDGVVEGETRELEVDADEDPTR</sequence>
<name>A0A2P5EIM9_TREOI</name>
<dbReference type="OrthoDB" id="10359529at2759"/>
<feature type="non-terminal residue" evidence="1">
    <location>
        <position position="1"/>
    </location>
</feature>
<protein>
    <submittedName>
        <fullName evidence="1">Uncharacterized protein</fullName>
    </submittedName>
</protein>
<proteinExistence type="predicted"/>
<comment type="caution">
    <text evidence="1">The sequence shown here is derived from an EMBL/GenBank/DDBJ whole genome shotgun (WGS) entry which is preliminary data.</text>
</comment>
<reference evidence="2" key="1">
    <citation type="submission" date="2016-06" db="EMBL/GenBank/DDBJ databases">
        <title>Parallel loss of symbiosis genes in relatives of nitrogen-fixing non-legume Parasponia.</title>
        <authorList>
            <person name="Van Velzen R."/>
            <person name="Holmer R."/>
            <person name="Bu F."/>
            <person name="Rutten L."/>
            <person name="Van Zeijl A."/>
            <person name="Liu W."/>
            <person name="Santuari L."/>
            <person name="Cao Q."/>
            <person name="Sharma T."/>
            <person name="Shen D."/>
            <person name="Roswanjaya Y."/>
            <person name="Wardhani T."/>
            <person name="Kalhor M.S."/>
            <person name="Jansen J."/>
            <person name="Van den Hoogen J."/>
            <person name="Gungor B."/>
            <person name="Hartog M."/>
            <person name="Hontelez J."/>
            <person name="Verver J."/>
            <person name="Yang W.-C."/>
            <person name="Schijlen E."/>
            <person name="Repin R."/>
            <person name="Schilthuizen M."/>
            <person name="Schranz E."/>
            <person name="Heidstra R."/>
            <person name="Miyata K."/>
            <person name="Fedorova E."/>
            <person name="Kohlen W."/>
            <person name="Bisseling T."/>
            <person name="Smit S."/>
            <person name="Geurts R."/>
        </authorList>
    </citation>
    <scope>NUCLEOTIDE SEQUENCE [LARGE SCALE GENOMIC DNA]</scope>
    <source>
        <strain evidence="2">cv. RG33-2</strain>
    </source>
</reference>
<dbReference type="InParanoid" id="A0A2P5EIM9"/>
<dbReference type="Proteomes" id="UP000237000">
    <property type="component" value="Unassembled WGS sequence"/>
</dbReference>